<dbReference type="EnsemblPlants" id="KQL06633">
    <property type="protein sequence ID" value="KQL06633"/>
    <property type="gene ID" value="SETIT_003677mg"/>
</dbReference>
<dbReference type="HOGENOM" id="CLU_2965328_0_0_1"/>
<dbReference type="EMBL" id="AGNK02003275">
    <property type="status" value="NOT_ANNOTATED_CDS"/>
    <property type="molecule type" value="Genomic_DNA"/>
</dbReference>
<protein>
    <submittedName>
        <fullName evidence="1">Uncharacterized protein</fullName>
    </submittedName>
</protein>
<dbReference type="Proteomes" id="UP000004995">
    <property type="component" value="Unassembled WGS sequence"/>
</dbReference>
<reference evidence="2" key="1">
    <citation type="journal article" date="2012" name="Nat. Biotechnol.">
        <title>Reference genome sequence of the model plant Setaria.</title>
        <authorList>
            <person name="Bennetzen J.L."/>
            <person name="Schmutz J."/>
            <person name="Wang H."/>
            <person name="Percifield R."/>
            <person name="Hawkins J."/>
            <person name="Pontaroli A.C."/>
            <person name="Estep M."/>
            <person name="Feng L."/>
            <person name="Vaughn J.N."/>
            <person name="Grimwood J."/>
            <person name="Jenkins J."/>
            <person name="Barry K."/>
            <person name="Lindquist E."/>
            <person name="Hellsten U."/>
            <person name="Deshpande S."/>
            <person name="Wang X."/>
            <person name="Wu X."/>
            <person name="Mitros T."/>
            <person name="Triplett J."/>
            <person name="Yang X."/>
            <person name="Ye C.Y."/>
            <person name="Mauro-Herrera M."/>
            <person name="Wang L."/>
            <person name="Li P."/>
            <person name="Sharma M."/>
            <person name="Sharma R."/>
            <person name="Ronald P.C."/>
            <person name="Panaud O."/>
            <person name="Kellogg E.A."/>
            <person name="Brutnell T.P."/>
            <person name="Doust A.N."/>
            <person name="Tuskan G.A."/>
            <person name="Rokhsar D."/>
            <person name="Devos K.M."/>
        </authorList>
    </citation>
    <scope>NUCLEOTIDE SEQUENCE [LARGE SCALE GENOMIC DNA]</scope>
    <source>
        <strain evidence="2">cv. Yugu1</strain>
    </source>
</reference>
<dbReference type="Gramene" id="KQL06633">
    <property type="protein sequence ID" value="KQL06633"/>
    <property type="gene ID" value="SETIT_003677mg"/>
</dbReference>
<organism evidence="1 2">
    <name type="scientific">Setaria italica</name>
    <name type="common">Foxtail millet</name>
    <name type="synonym">Panicum italicum</name>
    <dbReference type="NCBI Taxonomy" id="4555"/>
    <lineage>
        <taxon>Eukaryota</taxon>
        <taxon>Viridiplantae</taxon>
        <taxon>Streptophyta</taxon>
        <taxon>Embryophyta</taxon>
        <taxon>Tracheophyta</taxon>
        <taxon>Spermatophyta</taxon>
        <taxon>Magnoliopsida</taxon>
        <taxon>Liliopsida</taxon>
        <taxon>Poales</taxon>
        <taxon>Poaceae</taxon>
        <taxon>PACMAD clade</taxon>
        <taxon>Panicoideae</taxon>
        <taxon>Panicodae</taxon>
        <taxon>Paniceae</taxon>
        <taxon>Cenchrinae</taxon>
        <taxon>Setaria</taxon>
    </lineage>
</organism>
<accession>K3XP54</accession>
<evidence type="ECO:0000313" key="2">
    <source>
        <dbReference type="Proteomes" id="UP000004995"/>
    </source>
</evidence>
<proteinExistence type="predicted"/>
<evidence type="ECO:0000313" key="1">
    <source>
        <dbReference type="EnsemblPlants" id="KQL06633"/>
    </source>
</evidence>
<keyword evidence="2" id="KW-1185">Reference proteome</keyword>
<sequence>MYVFVEKECNGQHGTQASIVEKDVWRCLVENIFRLIPKLMVSIGSVNLAKITPTYDFFM</sequence>
<reference evidence="1" key="2">
    <citation type="submission" date="2018-08" db="UniProtKB">
        <authorList>
            <consortium name="EnsemblPlants"/>
        </authorList>
    </citation>
    <scope>IDENTIFICATION</scope>
    <source>
        <strain evidence="1">Yugu1</strain>
    </source>
</reference>
<name>K3XP54_SETIT</name>
<dbReference type="InParanoid" id="K3XP54"/>
<dbReference type="AlphaFoldDB" id="K3XP54"/>